<reference evidence="1" key="1">
    <citation type="journal article" date="2014" name="Front. Microbiol.">
        <title>High frequency of phylogenetically diverse reductive dehalogenase-homologous genes in deep subseafloor sedimentary metagenomes.</title>
        <authorList>
            <person name="Kawai M."/>
            <person name="Futagami T."/>
            <person name="Toyoda A."/>
            <person name="Takaki Y."/>
            <person name="Nishi S."/>
            <person name="Hori S."/>
            <person name="Arai W."/>
            <person name="Tsubouchi T."/>
            <person name="Morono Y."/>
            <person name="Uchiyama I."/>
            <person name="Ito T."/>
            <person name="Fujiyama A."/>
            <person name="Inagaki F."/>
            <person name="Takami H."/>
        </authorList>
    </citation>
    <scope>NUCLEOTIDE SEQUENCE</scope>
    <source>
        <strain evidence="1">Expedition CK06-06</strain>
    </source>
</reference>
<accession>X1I6P6</accession>
<sequence length="128" mass="14908">PLFKRTDKVNEPAFHDIVFRELYRSFGDDIIDEDRVAGGVLDIYALKTPLELKVEKKIQDKNLIFKKYKDQLIDYCYKKNSKIGILCVYENSKKGPGYSKDDIGIFKEEDINCVILIFRGNFPYSSKI</sequence>
<protein>
    <recommendedName>
        <fullName evidence="2">Restriction endonuclease type IV Mrr domain-containing protein</fullName>
    </recommendedName>
</protein>
<gene>
    <name evidence="1" type="ORF">S03H2_67795</name>
</gene>
<proteinExistence type="predicted"/>
<dbReference type="EMBL" id="BARU01044459">
    <property type="protein sequence ID" value="GAH78046.1"/>
    <property type="molecule type" value="Genomic_DNA"/>
</dbReference>
<name>X1I6P6_9ZZZZ</name>
<evidence type="ECO:0000313" key="1">
    <source>
        <dbReference type="EMBL" id="GAH78046.1"/>
    </source>
</evidence>
<comment type="caution">
    <text evidence="1">The sequence shown here is derived from an EMBL/GenBank/DDBJ whole genome shotgun (WGS) entry which is preliminary data.</text>
</comment>
<dbReference type="AlphaFoldDB" id="X1I6P6"/>
<feature type="non-terminal residue" evidence="1">
    <location>
        <position position="1"/>
    </location>
</feature>
<evidence type="ECO:0008006" key="2">
    <source>
        <dbReference type="Google" id="ProtNLM"/>
    </source>
</evidence>
<organism evidence="1">
    <name type="scientific">marine sediment metagenome</name>
    <dbReference type="NCBI Taxonomy" id="412755"/>
    <lineage>
        <taxon>unclassified sequences</taxon>
        <taxon>metagenomes</taxon>
        <taxon>ecological metagenomes</taxon>
    </lineage>
</organism>